<dbReference type="PANTHER" id="PTHR43312">
    <property type="entry name" value="D-THREO-ALDOSE 1-DEHYDROGENASE"/>
    <property type="match status" value="1"/>
</dbReference>
<dbReference type="InterPro" id="IPR036812">
    <property type="entry name" value="NAD(P)_OxRdtase_dom_sf"/>
</dbReference>
<feature type="domain" description="NADP-dependent oxidoreductase" evidence="1">
    <location>
        <begin position="16"/>
        <end position="283"/>
    </location>
</feature>
<dbReference type="Proteomes" id="UP000199544">
    <property type="component" value="Unassembled WGS sequence"/>
</dbReference>
<keyword evidence="3" id="KW-1185">Reference proteome</keyword>
<gene>
    <name evidence="2" type="ORF">SAMN04488137_2841</name>
</gene>
<dbReference type="GO" id="GO:0016491">
    <property type="term" value="F:oxidoreductase activity"/>
    <property type="evidence" value="ECO:0007669"/>
    <property type="project" value="InterPro"/>
</dbReference>
<dbReference type="PANTHER" id="PTHR43312:SF1">
    <property type="entry name" value="NADP-DEPENDENT OXIDOREDUCTASE DOMAIN-CONTAINING PROTEIN"/>
    <property type="match status" value="1"/>
</dbReference>
<name>A0A1G9XJC7_9BACL</name>
<dbReference type="RefSeq" id="WP_090235433.1">
    <property type="nucleotide sequence ID" value="NZ_FNHW01000001.1"/>
</dbReference>
<dbReference type="InterPro" id="IPR053135">
    <property type="entry name" value="AKR2_Oxidoreductase"/>
</dbReference>
<dbReference type="AlphaFoldDB" id="A0A1G9XJC7"/>
<dbReference type="Pfam" id="PF00248">
    <property type="entry name" value="Aldo_ket_red"/>
    <property type="match status" value="1"/>
</dbReference>
<accession>A0A1G9XJC7</accession>
<dbReference type="PRINTS" id="PR00069">
    <property type="entry name" value="ALDKETRDTASE"/>
</dbReference>
<dbReference type="EMBL" id="FNHW01000001">
    <property type="protein sequence ID" value="SDM96932.1"/>
    <property type="molecule type" value="Genomic_DNA"/>
</dbReference>
<protein>
    <recommendedName>
        <fullName evidence="1">NADP-dependent oxidoreductase domain-containing protein</fullName>
    </recommendedName>
</protein>
<proteinExistence type="predicted"/>
<dbReference type="SUPFAM" id="SSF51430">
    <property type="entry name" value="NAD(P)-linked oxidoreductase"/>
    <property type="match status" value="1"/>
</dbReference>
<dbReference type="InterPro" id="IPR020471">
    <property type="entry name" value="AKR"/>
</dbReference>
<evidence type="ECO:0000259" key="1">
    <source>
        <dbReference type="Pfam" id="PF00248"/>
    </source>
</evidence>
<dbReference type="OrthoDB" id="9773828at2"/>
<dbReference type="STRING" id="459525.SAMN04488137_2841"/>
<evidence type="ECO:0000313" key="3">
    <source>
        <dbReference type="Proteomes" id="UP000199544"/>
    </source>
</evidence>
<reference evidence="3" key="1">
    <citation type="submission" date="2016-10" db="EMBL/GenBank/DDBJ databases">
        <authorList>
            <person name="Varghese N."/>
            <person name="Submissions S."/>
        </authorList>
    </citation>
    <scope>NUCLEOTIDE SEQUENCE [LARGE SCALE GENOMIC DNA]</scope>
    <source>
        <strain evidence="3">CGMCC 1.6854</strain>
    </source>
</reference>
<dbReference type="CDD" id="cd19095">
    <property type="entry name" value="AKR_PA4992-like"/>
    <property type="match status" value="1"/>
</dbReference>
<organism evidence="2 3">
    <name type="scientific">Fictibacillus solisalsi</name>
    <dbReference type="NCBI Taxonomy" id="459525"/>
    <lineage>
        <taxon>Bacteria</taxon>
        <taxon>Bacillati</taxon>
        <taxon>Bacillota</taxon>
        <taxon>Bacilli</taxon>
        <taxon>Bacillales</taxon>
        <taxon>Fictibacillaceae</taxon>
        <taxon>Fictibacillus</taxon>
    </lineage>
</organism>
<dbReference type="Gene3D" id="3.20.20.100">
    <property type="entry name" value="NADP-dependent oxidoreductase domain"/>
    <property type="match status" value="1"/>
</dbReference>
<dbReference type="InterPro" id="IPR023210">
    <property type="entry name" value="NADP_OxRdtase_dom"/>
</dbReference>
<evidence type="ECO:0000313" key="2">
    <source>
        <dbReference type="EMBL" id="SDM96932.1"/>
    </source>
</evidence>
<sequence length="298" mass="33422">MERRAFGKTDMEVSVLGFGGAEIGYSGATAETVDRLLGSALDAGLNFIDTAECYGNSEELIGKTMSHRRNDFYLITKCGHASGFDAPDWDPQMLSESIDRSLKRLNTDRLDVVLLHSCSKDLLKQGDVIEVLERAKEQGKTRYIGYSGDSDDALFAIQTNAFDVFETSLNIADQQAIELTLPEAQQRGMGVIAKRPIANVAWKSGEKPDNEYIQEYWERLQHLQYDFLDNEFTASVEKALRFTLSTPGVHTAIVGTQNPERWTQNAQLLAKGALPKDEYDAIRTEWRKQSQENWVGQV</sequence>